<dbReference type="EMBL" id="CM000362">
    <property type="protein sequence ID" value="EDX05818.1"/>
    <property type="molecule type" value="Genomic_DNA"/>
</dbReference>
<name>B4QCM9_DROSI</name>
<feature type="region of interest" description="Disordered" evidence="1">
    <location>
        <begin position="208"/>
        <end position="243"/>
    </location>
</feature>
<reference evidence="2 3" key="1">
    <citation type="journal article" date="2007" name="Nature">
        <title>Evolution of genes and genomes on the Drosophila phylogeny.</title>
        <authorList>
            <consortium name="Drosophila 12 Genomes Consortium"/>
            <person name="Clark A.G."/>
            <person name="Eisen M.B."/>
            <person name="Smith D.R."/>
            <person name="Bergman C.M."/>
            <person name="Oliver B."/>
            <person name="Markow T.A."/>
            <person name="Kaufman T.C."/>
            <person name="Kellis M."/>
            <person name="Gelbart W."/>
            <person name="Iyer V.N."/>
            <person name="Pollard D.A."/>
            <person name="Sackton T.B."/>
            <person name="Larracuente A.M."/>
            <person name="Singh N.D."/>
            <person name="Abad J.P."/>
            <person name="Abt D.N."/>
            <person name="Adryan B."/>
            <person name="Aguade M."/>
            <person name="Akashi H."/>
            <person name="Anderson W.W."/>
            <person name="Aquadro C.F."/>
            <person name="Ardell D.H."/>
            <person name="Arguello R."/>
            <person name="Artieri C.G."/>
            <person name="Barbash D.A."/>
            <person name="Barker D."/>
            <person name="Barsanti P."/>
            <person name="Batterham P."/>
            <person name="Batzoglou S."/>
            <person name="Begun D."/>
            <person name="Bhutkar A."/>
            <person name="Blanco E."/>
            <person name="Bosak S.A."/>
            <person name="Bradley R.K."/>
            <person name="Brand A.D."/>
            <person name="Brent M.R."/>
            <person name="Brooks A.N."/>
            <person name="Brown R.H."/>
            <person name="Butlin R.K."/>
            <person name="Caggese C."/>
            <person name="Calvi B.R."/>
            <person name="Bernardo de Carvalho A."/>
            <person name="Caspi A."/>
            <person name="Castrezana S."/>
            <person name="Celniker S.E."/>
            <person name="Chang J.L."/>
            <person name="Chapple C."/>
            <person name="Chatterji S."/>
            <person name="Chinwalla A."/>
            <person name="Civetta A."/>
            <person name="Clifton S.W."/>
            <person name="Comeron J.M."/>
            <person name="Costello J.C."/>
            <person name="Coyne J.A."/>
            <person name="Daub J."/>
            <person name="David R.G."/>
            <person name="Delcher A.L."/>
            <person name="Delehaunty K."/>
            <person name="Do C.B."/>
            <person name="Ebling H."/>
            <person name="Edwards K."/>
            <person name="Eickbush T."/>
            <person name="Evans J.D."/>
            <person name="Filipski A."/>
            <person name="Findeiss S."/>
            <person name="Freyhult E."/>
            <person name="Fulton L."/>
            <person name="Fulton R."/>
            <person name="Garcia A.C."/>
            <person name="Gardiner A."/>
            <person name="Garfield D.A."/>
            <person name="Garvin B.E."/>
            <person name="Gibson G."/>
            <person name="Gilbert D."/>
            <person name="Gnerre S."/>
            <person name="Godfrey J."/>
            <person name="Good R."/>
            <person name="Gotea V."/>
            <person name="Gravely B."/>
            <person name="Greenberg A.J."/>
            <person name="Griffiths-Jones S."/>
            <person name="Gross S."/>
            <person name="Guigo R."/>
            <person name="Gustafson E.A."/>
            <person name="Haerty W."/>
            <person name="Hahn M.W."/>
            <person name="Halligan D.L."/>
            <person name="Halpern A.L."/>
            <person name="Halter G.M."/>
            <person name="Han M.V."/>
            <person name="Heger A."/>
            <person name="Hillier L."/>
            <person name="Hinrichs A.S."/>
            <person name="Holmes I."/>
            <person name="Hoskins R.A."/>
            <person name="Hubisz M.J."/>
            <person name="Hultmark D."/>
            <person name="Huntley M.A."/>
            <person name="Jaffe D.B."/>
            <person name="Jagadeeshan S."/>
            <person name="Jeck W.R."/>
            <person name="Johnson J."/>
            <person name="Jones C.D."/>
            <person name="Jordan W.C."/>
            <person name="Karpen G.H."/>
            <person name="Kataoka E."/>
            <person name="Keightley P.D."/>
            <person name="Kheradpour P."/>
            <person name="Kirkness E.F."/>
            <person name="Koerich L.B."/>
            <person name="Kristiansen K."/>
            <person name="Kudrna D."/>
            <person name="Kulathinal R.J."/>
            <person name="Kumar S."/>
            <person name="Kwok R."/>
            <person name="Lander E."/>
            <person name="Langley C.H."/>
            <person name="Lapoint R."/>
            <person name="Lazzaro B.P."/>
            <person name="Lee S.J."/>
            <person name="Levesque L."/>
            <person name="Li R."/>
            <person name="Lin C.F."/>
            <person name="Lin M.F."/>
            <person name="Lindblad-Toh K."/>
            <person name="Llopart A."/>
            <person name="Long M."/>
            <person name="Low L."/>
            <person name="Lozovsky E."/>
            <person name="Lu J."/>
            <person name="Luo M."/>
            <person name="Machado C.A."/>
            <person name="Makalowski W."/>
            <person name="Marzo M."/>
            <person name="Matsuda M."/>
            <person name="Matzkin L."/>
            <person name="McAllister B."/>
            <person name="McBride C.S."/>
            <person name="McKernan B."/>
            <person name="McKernan K."/>
            <person name="Mendez-Lago M."/>
            <person name="Minx P."/>
            <person name="Mollenhauer M.U."/>
            <person name="Montooth K."/>
            <person name="Mount S.M."/>
            <person name="Mu X."/>
            <person name="Myers E."/>
            <person name="Negre B."/>
            <person name="Newfeld S."/>
            <person name="Nielsen R."/>
            <person name="Noor M.A."/>
            <person name="O'Grady P."/>
            <person name="Pachter L."/>
            <person name="Papaceit M."/>
            <person name="Parisi M.J."/>
            <person name="Parisi M."/>
            <person name="Parts L."/>
            <person name="Pedersen J.S."/>
            <person name="Pesole G."/>
            <person name="Phillippy A.M."/>
            <person name="Ponting C.P."/>
            <person name="Pop M."/>
            <person name="Porcelli D."/>
            <person name="Powell J.R."/>
            <person name="Prohaska S."/>
            <person name="Pruitt K."/>
            <person name="Puig M."/>
            <person name="Quesneville H."/>
            <person name="Ram K.R."/>
            <person name="Rand D."/>
            <person name="Rasmussen M.D."/>
            <person name="Reed L.K."/>
            <person name="Reenan R."/>
            <person name="Reily A."/>
            <person name="Remington K.A."/>
            <person name="Rieger T.T."/>
            <person name="Ritchie M.G."/>
            <person name="Robin C."/>
            <person name="Rogers Y.H."/>
            <person name="Rohde C."/>
            <person name="Rozas J."/>
            <person name="Rubenfield M.J."/>
            <person name="Ruiz A."/>
            <person name="Russo S."/>
            <person name="Salzberg S.L."/>
            <person name="Sanchez-Gracia A."/>
            <person name="Saranga D.J."/>
            <person name="Sato H."/>
            <person name="Schaeffer S.W."/>
            <person name="Schatz M.C."/>
            <person name="Schlenke T."/>
            <person name="Schwartz R."/>
            <person name="Segarra C."/>
            <person name="Singh R.S."/>
            <person name="Sirot L."/>
            <person name="Sirota M."/>
            <person name="Sisneros N.B."/>
            <person name="Smith C.D."/>
            <person name="Smith T.F."/>
            <person name="Spieth J."/>
            <person name="Stage D.E."/>
            <person name="Stark A."/>
            <person name="Stephan W."/>
            <person name="Strausberg R.L."/>
            <person name="Strempel S."/>
            <person name="Sturgill D."/>
            <person name="Sutton G."/>
            <person name="Sutton G.G."/>
            <person name="Tao W."/>
            <person name="Teichmann S."/>
            <person name="Tobari Y.N."/>
            <person name="Tomimura Y."/>
            <person name="Tsolas J.M."/>
            <person name="Valente V.L."/>
            <person name="Venter E."/>
            <person name="Venter J.C."/>
            <person name="Vicario S."/>
            <person name="Vieira F.G."/>
            <person name="Vilella A.J."/>
            <person name="Villasante A."/>
            <person name="Walenz B."/>
            <person name="Wang J."/>
            <person name="Wasserman M."/>
            <person name="Watts T."/>
            <person name="Wilson D."/>
            <person name="Wilson R.K."/>
            <person name="Wing R.A."/>
            <person name="Wolfner M.F."/>
            <person name="Wong A."/>
            <person name="Wong G.K."/>
            <person name="Wu C.I."/>
            <person name="Wu G."/>
            <person name="Yamamoto D."/>
            <person name="Yang H.P."/>
            <person name="Yang S.P."/>
            <person name="Yorke J.A."/>
            <person name="Yoshida K."/>
            <person name="Zdobnov E."/>
            <person name="Zhang P."/>
            <person name="Zhang Y."/>
            <person name="Zimin A.V."/>
            <person name="Baldwin J."/>
            <person name="Abdouelleil A."/>
            <person name="Abdulkadir J."/>
            <person name="Abebe A."/>
            <person name="Abera B."/>
            <person name="Abreu J."/>
            <person name="Acer S.C."/>
            <person name="Aftuck L."/>
            <person name="Alexander A."/>
            <person name="An P."/>
            <person name="Anderson E."/>
            <person name="Anderson S."/>
            <person name="Arachi H."/>
            <person name="Azer M."/>
            <person name="Bachantsang P."/>
            <person name="Barry A."/>
            <person name="Bayul T."/>
            <person name="Berlin A."/>
            <person name="Bessette D."/>
            <person name="Bloom T."/>
            <person name="Blye J."/>
            <person name="Boguslavskiy L."/>
            <person name="Bonnet C."/>
            <person name="Boukhgalter B."/>
            <person name="Bourzgui I."/>
            <person name="Brown A."/>
            <person name="Cahill P."/>
            <person name="Channer S."/>
            <person name="Cheshatsang Y."/>
            <person name="Chuda L."/>
            <person name="Citroen M."/>
            <person name="Collymore A."/>
            <person name="Cooke P."/>
            <person name="Costello M."/>
            <person name="D'Aco K."/>
            <person name="Daza R."/>
            <person name="De Haan G."/>
            <person name="DeGray S."/>
            <person name="DeMaso C."/>
            <person name="Dhargay N."/>
            <person name="Dooley K."/>
            <person name="Dooley E."/>
            <person name="Doricent M."/>
            <person name="Dorje P."/>
            <person name="Dorjee K."/>
            <person name="Dupes A."/>
            <person name="Elong R."/>
            <person name="Falk J."/>
            <person name="Farina A."/>
            <person name="Faro S."/>
            <person name="Ferguson D."/>
            <person name="Fisher S."/>
            <person name="Foley C.D."/>
            <person name="Franke A."/>
            <person name="Friedrich D."/>
            <person name="Gadbois L."/>
            <person name="Gearin G."/>
            <person name="Gearin C.R."/>
            <person name="Giannoukos G."/>
            <person name="Goode T."/>
            <person name="Graham J."/>
            <person name="Grandbois E."/>
            <person name="Grewal S."/>
            <person name="Gyaltsen K."/>
            <person name="Hafez N."/>
            <person name="Hagos B."/>
            <person name="Hall J."/>
            <person name="Henson C."/>
            <person name="Hollinger A."/>
            <person name="Honan T."/>
            <person name="Huard M.D."/>
            <person name="Hughes L."/>
            <person name="Hurhula B."/>
            <person name="Husby M.E."/>
            <person name="Kamat A."/>
            <person name="Kanga B."/>
            <person name="Kashin S."/>
            <person name="Khazanovich D."/>
            <person name="Kisner P."/>
            <person name="Lance K."/>
            <person name="Lara M."/>
            <person name="Lee W."/>
            <person name="Lennon N."/>
            <person name="Letendre F."/>
            <person name="LeVine R."/>
            <person name="Lipovsky A."/>
            <person name="Liu X."/>
            <person name="Liu J."/>
            <person name="Liu S."/>
            <person name="Lokyitsang T."/>
            <person name="Lokyitsang Y."/>
            <person name="Lubonja R."/>
            <person name="Lui A."/>
            <person name="MacDonald P."/>
            <person name="Magnisalis V."/>
            <person name="Maru K."/>
            <person name="Matthews C."/>
            <person name="McCusker W."/>
            <person name="McDonough S."/>
            <person name="Mehta T."/>
            <person name="Meldrim J."/>
            <person name="Meneus L."/>
            <person name="Mihai O."/>
            <person name="Mihalev A."/>
            <person name="Mihova T."/>
            <person name="Mittelman R."/>
            <person name="Mlenga V."/>
            <person name="Montmayeur A."/>
            <person name="Mulrain L."/>
            <person name="Navidi A."/>
            <person name="Naylor J."/>
            <person name="Negash T."/>
            <person name="Nguyen T."/>
            <person name="Nguyen N."/>
            <person name="Nicol R."/>
            <person name="Norbu C."/>
            <person name="Norbu N."/>
            <person name="Novod N."/>
            <person name="O'Neill B."/>
            <person name="Osman S."/>
            <person name="Markiewicz E."/>
            <person name="Oyono O.L."/>
            <person name="Patti C."/>
            <person name="Phunkhang P."/>
            <person name="Pierre F."/>
            <person name="Priest M."/>
            <person name="Raghuraman S."/>
            <person name="Rege F."/>
            <person name="Reyes R."/>
            <person name="Rise C."/>
            <person name="Rogov P."/>
            <person name="Ross K."/>
            <person name="Ryan E."/>
            <person name="Settipalli S."/>
            <person name="Shea T."/>
            <person name="Sherpa N."/>
            <person name="Shi L."/>
            <person name="Shih D."/>
            <person name="Sparrow T."/>
            <person name="Spaulding J."/>
            <person name="Stalker J."/>
            <person name="Stange-Thomann N."/>
            <person name="Stavropoulos S."/>
            <person name="Stone C."/>
            <person name="Strader C."/>
            <person name="Tesfaye S."/>
            <person name="Thomson T."/>
            <person name="Thoulutsang Y."/>
            <person name="Thoulutsang D."/>
            <person name="Topham K."/>
            <person name="Topping I."/>
            <person name="Tsamla T."/>
            <person name="Vassiliev H."/>
            <person name="Vo A."/>
            <person name="Wangchuk T."/>
            <person name="Wangdi T."/>
            <person name="Weiand M."/>
            <person name="Wilkinson J."/>
            <person name="Wilson A."/>
            <person name="Yadav S."/>
            <person name="Young G."/>
            <person name="Yu Q."/>
            <person name="Zembek L."/>
            <person name="Zhong D."/>
            <person name="Zimmer A."/>
            <person name="Zwirko Z."/>
            <person name="Jaffe D.B."/>
            <person name="Alvarez P."/>
            <person name="Brockman W."/>
            <person name="Butler J."/>
            <person name="Chin C."/>
            <person name="Gnerre S."/>
            <person name="Grabherr M."/>
            <person name="Kleber M."/>
            <person name="Mauceli E."/>
            <person name="MacCallum I."/>
        </authorList>
    </citation>
    <scope>NUCLEOTIDE SEQUENCE [LARGE SCALE GENOMIC DNA]</scope>
    <source>
        <strain evidence="3">white501</strain>
    </source>
</reference>
<dbReference type="AlphaFoldDB" id="B4QCM9"/>
<keyword evidence="3" id="KW-1185">Reference proteome</keyword>
<protein>
    <submittedName>
        <fullName evidence="2">GD10377</fullName>
    </submittedName>
</protein>
<dbReference type="STRING" id="7240.B4QCM9"/>
<evidence type="ECO:0000313" key="2">
    <source>
        <dbReference type="EMBL" id="EDX05818.1"/>
    </source>
</evidence>
<dbReference type="Proteomes" id="UP000000304">
    <property type="component" value="Chromosome 2R"/>
</dbReference>
<dbReference type="HOGENOM" id="CLU_1005673_0_0_1"/>
<dbReference type="OrthoDB" id="8057216at2759"/>
<proteinExistence type="predicted"/>
<feature type="compositionally biased region" description="Polar residues" evidence="1">
    <location>
        <begin position="220"/>
        <end position="230"/>
    </location>
</feature>
<evidence type="ECO:0000313" key="3">
    <source>
        <dbReference type="Proteomes" id="UP000000304"/>
    </source>
</evidence>
<organism evidence="2 3">
    <name type="scientific">Drosophila simulans</name>
    <name type="common">Fruit fly</name>
    <dbReference type="NCBI Taxonomy" id="7240"/>
    <lineage>
        <taxon>Eukaryota</taxon>
        <taxon>Metazoa</taxon>
        <taxon>Ecdysozoa</taxon>
        <taxon>Arthropoda</taxon>
        <taxon>Hexapoda</taxon>
        <taxon>Insecta</taxon>
        <taxon>Pterygota</taxon>
        <taxon>Neoptera</taxon>
        <taxon>Endopterygota</taxon>
        <taxon>Diptera</taxon>
        <taxon>Brachycera</taxon>
        <taxon>Muscomorpha</taxon>
        <taxon>Ephydroidea</taxon>
        <taxon>Drosophilidae</taxon>
        <taxon>Drosophila</taxon>
        <taxon>Sophophora</taxon>
    </lineage>
</organism>
<feature type="region of interest" description="Disordered" evidence="1">
    <location>
        <begin position="60"/>
        <end position="88"/>
    </location>
</feature>
<feature type="compositionally biased region" description="Acidic residues" evidence="1">
    <location>
        <begin position="233"/>
        <end position="243"/>
    </location>
</feature>
<sequence>MALRSISDDAEHAHSGITPIDLDIKGKYLARDGFTQLEIQEFVVEKVQLEALAGVPLGPRGQVKPSRHALPKVQVKHTSATKSTGKAVPTMVDSKPASYASVAKGTNKDEVWAKVKPTRLRKREALILKKTGEVTYADMLRKMIAEPSLSEFGKRVRTISGTQQGELLLDIEEKGILKRCHRGHQSVRRRHHPKGDTRYRISTEVIHTHTAPLDRESGTGRVSGTPSPGSVENPEDIPDVGLENDEPIMETEGAVEVVTLSPESKEDDGGETVTLEV</sequence>
<gene>
    <name evidence="2" type="primary">Dsim\GD10377</name>
    <name evidence="2" type="ORF">Dsim_GD10377</name>
</gene>
<accession>B4QCM9</accession>
<evidence type="ECO:0000256" key="1">
    <source>
        <dbReference type="SAM" id="MobiDB-lite"/>
    </source>
</evidence>